<comment type="similarity">
    <text evidence="2">Belongs to the FliQ/MopD/SpaQ family.</text>
</comment>
<dbReference type="PANTHER" id="PTHR34040:SF2">
    <property type="entry name" value="FLAGELLAR BIOSYNTHETIC PROTEIN FLIQ"/>
    <property type="match status" value="1"/>
</dbReference>
<proteinExistence type="inferred from homology"/>
<keyword evidence="5 7" id="KW-1133">Transmembrane helix</keyword>
<dbReference type="InterPro" id="IPR002191">
    <property type="entry name" value="Bac_export_3"/>
</dbReference>
<sequence>MLDEAIYFDTLRQGLWAAVTVSAPILGVALVVGLVVGLFQALTSIQEMTLTFVPKLLAIVAVFWVSMGFMAETMVSFFQNKIIPAIVGG</sequence>
<dbReference type="PRINTS" id="PR00952">
    <property type="entry name" value="TYPE3IMQPROT"/>
</dbReference>
<dbReference type="OrthoDB" id="9806440at2"/>
<keyword evidence="9" id="KW-1185">Reference proteome</keyword>
<evidence type="ECO:0000256" key="4">
    <source>
        <dbReference type="ARBA" id="ARBA00022692"/>
    </source>
</evidence>
<evidence type="ECO:0000256" key="3">
    <source>
        <dbReference type="ARBA" id="ARBA00022475"/>
    </source>
</evidence>
<dbReference type="PANTHER" id="PTHR34040">
    <property type="entry name" value="FLAGELLAR BIOSYNTHETIC PROTEIN FLIQ"/>
    <property type="match status" value="1"/>
</dbReference>
<keyword evidence="8" id="KW-0282">Flagellum</keyword>
<dbReference type="EMBL" id="SSMD01000004">
    <property type="protein sequence ID" value="THD73816.1"/>
    <property type="molecule type" value="Genomic_DNA"/>
</dbReference>
<keyword evidence="6 7" id="KW-0472">Membrane</keyword>
<gene>
    <name evidence="8" type="ORF">E7681_09375</name>
</gene>
<dbReference type="Proteomes" id="UP000306113">
    <property type="component" value="Unassembled WGS sequence"/>
</dbReference>
<dbReference type="GO" id="GO:0009306">
    <property type="term" value="P:protein secretion"/>
    <property type="evidence" value="ECO:0007669"/>
    <property type="project" value="InterPro"/>
</dbReference>
<evidence type="ECO:0000256" key="6">
    <source>
        <dbReference type="ARBA" id="ARBA00023136"/>
    </source>
</evidence>
<dbReference type="Pfam" id="PF01313">
    <property type="entry name" value="Bac_export_3"/>
    <property type="match status" value="1"/>
</dbReference>
<feature type="transmembrane region" description="Helical" evidence="7">
    <location>
        <begin position="15"/>
        <end position="40"/>
    </location>
</feature>
<evidence type="ECO:0000313" key="8">
    <source>
        <dbReference type="EMBL" id="THD73816.1"/>
    </source>
</evidence>
<reference evidence="8 9" key="1">
    <citation type="submission" date="2019-04" db="EMBL/GenBank/DDBJ databases">
        <title>Draft genome sequence of Youngimonas vesicularis.</title>
        <authorList>
            <person name="Hameed A."/>
        </authorList>
    </citation>
    <scope>NUCLEOTIDE SEQUENCE [LARGE SCALE GENOMIC DNA]</scope>
    <source>
        <strain evidence="8 9">CC-AMW-E</strain>
    </source>
</reference>
<feature type="transmembrane region" description="Helical" evidence="7">
    <location>
        <begin position="52"/>
        <end position="71"/>
    </location>
</feature>
<protein>
    <submittedName>
        <fullName evidence="8">Flagellar biosynthetic protein FliQ</fullName>
    </submittedName>
</protein>
<keyword evidence="4 7" id="KW-0812">Transmembrane</keyword>
<keyword evidence="8" id="KW-0966">Cell projection</keyword>
<name>A0A4S3MBD3_9RHOB</name>
<dbReference type="RefSeq" id="WP_136339028.1">
    <property type="nucleotide sequence ID" value="NZ_SSMD01000004.1"/>
</dbReference>
<comment type="caution">
    <text evidence="8">The sequence shown here is derived from an EMBL/GenBank/DDBJ whole genome shotgun (WGS) entry which is preliminary data.</text>
</comment>
<evidence type="ECO:0000256" key="5">
    <source>
        <dbReference type="ARBA" id="ARBA00022989"/>
    </source>
</evidence>
<evidence type="ECO:0000256" key="2">
    <source>
        <dbReference type="ARBA" id="ARBA00006156"/>
    </source>
</evidence>
<organism evidence="8 9">
    <name type="scientific">Thalassobius vesicularis</name>
    <dbReference type="NCBI Taxonomy" id="1294297"/>
    <lineage>
        <taxon>Bacteria</taxon>
        <taxon>Pseudomonadati</taxon>
        <taxon>Pseudomonadota</taxon>
        <taxon>Alphaproteobacteria</taxon>
        <taxon>Rhodobacterales</taxon>
        <taxon>Roseobacteraceae</taxon>
        <taxon>Thalassovita</taxon>
    </lineage>
</organism>
<evidence type="ECO:0000256" key="7">
    <source>
        <dbReference type="SAM" id="Phobius"/>
    </source>
</evidence>
<accession>A0A4S3MBD3</accession>
<evidence type="ECO:0000313" key="9">
    <source>
        <dbReference type="Proteomes" id="UP000306113"/>
    </source>
</evidence>
<comment type="subcellular location">
    <subcellularLocation>
        <location evidence="1">Cell membrane</location>
        <topology evidence="1">Multi-pass membrane protein</topology>
    </subcellularLocation>
</comment>
<dbReference type="GO" id="GO:0005886">
    <property type="term" value="C:plasma membrane"/>
    <property type="evidence" value="ECO:0007669"/>
    <property type="project" value="UniProtKB-SubCell"/>
</dbReference>
<dbReference type="PIRSF" id="PIRSF004669">
    <property type="entry name" value="FliQ"/>
    <property type="match status" value="1"/>
</dbReference>
<dbReference type="AlphaFoldDB" id="A0A4S3MBD3"/>
<evidence type="ECO:0000256" key="1">
    <source>
        <dbReference type="ARBA" id="ARBA00004651"/>
    </source>
</evidence>
<keyword evidence="3" id="KW-1003">Cell membrane</keyword>
<keyword evidence="8" id="KW-0969">Cilium</keyword>